<dbReference type="Gene3D" id="3.20.20.220">
    <property type="match status" value="1"/>
</dbReference>
<evidence type="ECO:0000313" key="8">
    <source>
        <dbReference type="Proteomes" id="UP000751190"/>
    </source>
</evidence>
<dbReference type="GO" id="GO:0035999">
    <property type="term" value="P:tetrahydrofolate interconversion"/>
    <property type="evidence" value="ECO:0007669"/>
    <property type="project" value="UniProtKB-UniPathway"/>
</dbReference>
<protein>
    <recommendedName>
        <fullName evidence="9">Methylenetetrahydrofolate reductase (NAD(P)H)</fullName>
    </recommendedName>
</protein>
<gene>
    <name evidence="7" type="ORF">KFE25_011077</name>
    <name evidence="6" type="ORF">PLUT1463_LOCUS5265</name>
</gene>
<evidence type="ECO:0000256" key="5">
    <source>
        <dbReference type="ARBA" id="ARBA00023002"/>
    </source>
</evidence>
<dbReference type="Pfam" id="PF02219">
    <property type="entry name" value="MTHFR"/>
    <property type="match status" value="1"/>
</dbReference>
<dbReference type="EMBL" id="JAGTXO010000036">
    <property type="protein sequence ID" value="KAG8460028.1"/>
    <property type="molecule type" value="Genomic_DNA"/>
</dbReference>
<dbReference type="OMA" id="ILTFTPC"/>
<organism evidence="6">
    <name type="scientific">Diacronema lutheri</name>
    <name type="common">Unicellular marine alga</name>
    <name type="synonym">Monochrysis lutheri</name>
    <dbReference type="NCBI Taxonomy" id="2081491"/>
    <lineage>
        <taxon>Eukaryota</taxon>
        <taxon>Haptista</taxon>
        <taxon>Haptophyta</taxon>
        <taxon>Pavlovophyceae</taxon>
        <taxon>Pavlovales</taxon>
        <taxon>Pavlovaceae</taxon>
        <taxon>Diacronema</taxon>
    </lineage>
</organism>
<comment type="pathway">
    <text evidence="2">One-carbon metabolism; tetrahydrofolate interconversion.</text>
</comment>
<evidence type="ECO:0000256" key="1">
    <source>
        <dbReference type="ARBA" id="ARBA00001974"/>
    </source>
</evidence>
<dbReference type="EMBL" id="HBEB01008158">
    <property type="protein sequence ID" value="CAD8270951.1"/>
    <property type="molecule type" value="Transcribed_RNA"/>
</dbReference>
<reference evidence="6" key="1">
    <citation type="submission" date="2021-01" db="EMBL/GenBank/DDBJ databases">
        <authorList>
            <person name="Corre E."/>
            <person name="Pelletier E."/>
            <person name="Niang G."/>
            <person name="Scheremetjew M."/>
            <person name="Finn R."/>
            <person name="Kale V."/>
            <person name="Holt S."/>
            <person name="Cochrane G."/>
            <person name="Meng A."/>
            <person name="Brown T."/>
            <person name="Cohen L."/>
        </authorList>
    </citation>
    <scope>NUCLEOTIDE SEQUENCE</scope>
    <source>
        <strain evidence="6">RCC1537</strain>
    </source>
</reference>
<name>A0A7R9UMU5_DIALT</name>
<proteinExistence type="predicted"/>
<dbReference type="AlphaFoldDB" id="A0A7R9UMU5"/>
<evidence type="ECO:0000256" key="3">
    <source>
        <dbReference type="ARBA" id="ARBA00022630"/>
    </source>
</evidence>
<keyword evidence="5" id="KW-0560">Oxidoreductase</keyword>
<evidence type="ECO:0000256" key="4">
    <source>
        <dbReference type="ARBA" id="ARBA00022827"/>
    </source>
</evidence>
<dbReference type="InterPro" id="IPR003171">
    <property type="entry name" value="Mehydrof_redctse-like"/>
</dbReference>
<dbReference type="InterPro" id="IPR029041">
    <property type="entry name" value="FAD-linked_oxidoreductase-like"/>
</dbReference>
<dbReference type="GO" id="GO:0004489">
    <property type="term" value="F:methylenetetrahydrofolate reductase [NAD(P)H] activity"/>
    <property type="evidence" value="ECO:0007669"/>
    <property type="project" value="InterPro"/>
</dbReference>
<evidence type="ECO:0000256" key="2">
    <source>
        <dbReference type="ARBA" id="ARBA00004777"/>
    </source>
</evidence>
<accession>A0A7R9UMU5</accession>
<keyword evidence="3" id="KW-0285">Flavoprotein</keyword>
<dbReference type="OrthoDB" id="40323at2759"/>
<keyword evidence="4" id="KW-0274">FAD</keyword>
<dbReference type="Proteomes" id="UP000751190">
    <property type="component" value="Unassembled WGS sequence"/>
</dbReference>
<evidence type="ECO:0000313" key="6">
    <source>
        <dbReference type="EMBL" id="CAD8270951.1"/>
    </source>
</evidence>
<evidence type="ECO:0008006" key="9">
    <source>
        <dbReference type="Google" id="ProtNLM"/>
    </source>
</evidence>
<reference evidence="7" key="2">
    <citation type="submission" date="2021-05" db="EMBL/GenBank/DDBJ databases">
        <title>The genome of the haptophyte Pavlova lutheri (Diacronema luteri, Pavlovales) - a model for lipid biosynthesis in eukaryotic algae.</title>
        <authorList>
            <person name="Hulatt C.J."/>
            <person name="Posewitz M.C."/>
        </authorList>
    </citation>
    <scope>NUCLEOTIDE SEQUENCE</scope>
    <source>
        <strain evidence="7">NIVA-4/92</strain>
    </source>
</reference>
<keyword evidence="8" id="KW-1185">Reference proteome</keyword>
<sequence>MSRMVGGRRDTGGGAYESPSAVLLDALVDPSRPVFLFGTVPPREGTSFESAADICEKFVARSRALATDGFLVYDIQDEAGRTKEPRPFPFTKTLDAAEYGALLQRRSGKGAVVYKCVVEASHESFDCWLDDAISRHDHRCFNLVGGASSSVNYSGPTMPDAAEKVLARSAAFGCVTIAERHAKKGTEHTSLLRKSEMGAKWFISQAIYDTEATVKLLHEYGSLCRYKNVPPTKVILTFAPIGREKTLKFIRWLGVNVPAAVEERILGAGDEERKARSKEENVAQCVQILCECLRTILMQTSSAGVPLGVSVESVSIFKEEIDAAHVLFAKLQAIMLDAHGCPWKVKWAYTLPPTAGERAVAVMHAAATQAGVTTAAAAAANAQAAAVVGRSGIALDLTENQIVQVLLALAVGFLIGAHRSS</sequence>
<dbReference type="UniPathway" id="UPA00193"/>
<dbReference type="SUPFAM" id="SSF51730">
    <property type="entry name" value="FAD-linked oxidoreductase"/>
    <property type="match status" value="1"/>
</dbReference>
<comment type="cofactor">
    <cofactor evidence="1">
        <name>FAD</name>
        <dbReference type="ChEBI" id="CHEBI:57692"/>
    </cofactor>
</comment>
<evidence type="ECO:0000313" key="7">
    <source>
        <dbReference type="EMBL" id="KAG8460028.1"/>
    </source>
</evidence>
<dbReference type="GO" id="GO:0006555">
    <property type="term" value="P:methionine metabolic process"/>
    <property type="evidence" value="ECO:0007669"/>
    <property type="project" value="InterPro"/>
</dbReference>